<reference evidence="1 2" key="1">
    <citation type="submission" date="2021-05" db="EMBL/GenBank/DDBJ databases">
        <title>Genome Assembly of Synthetic Allotetraploid Brassica napus Reveals Homoeologous Exchanges between Subgenomes.</title>
        <authorList>
            <person name="Davis J.T."/>
        </authorList>
    </citation>
    <scope>NUCLEOTIDE SEQUENCE [LARGE SCALE GENOMIC DNA]</scope>
    <source>
        <strain evidence="2">cv. Da-Ae</strain>
        <tissue evidence="1">Seedling</tissue>
    </source>
</reference>
<evidence type="ECO:0000313" key="2">
    <source>
        <dbReference type="Proteomes" id="UP000824890"/>
    </source>
</evidence>
<comment type="caution">
    <text evidence="1">The sequence shown here is derived from an EMBL/GenBank/DDBJ whole genome shotgun (WGS) entry which is preliminary data.</text>
</comment>
<organism evidence="1 2">
    <name type="scientific">Brassica napus</name>
    <name type="common">Rape</name>
    <dbReference type="NCBI Taxonomy" id="3708"/>
    <lineage>
        <taxon>Eukaryota</taxon>
        <taxon>Viridiplantae</taxon>
        <taxon>Streptophyta</taxon>
        <taxon>Embryophyta</taxon>
        <taxon>Tracheophyta</taxon>
        <taxon>Spermatophyta</taxon>
        <taxon>Magnoliopsida</taxon>
        <taxon>eudicotyledons</taxon>
        <taxon>Gunneridae</taxon>
        <taxon>Pentapetalae</taxon>
        <taxon>rosids</taxon>
        <taxon>malvids</taxon>
        <taxon>Brassicales</taxon>
        <taxon>Brassicaceae</taxon>
        <taxon>Brassiceae</taxon>
        <taxon>Brassica</taxon>
    </lineage>
</organism>
<dbReference type="Proteomes" id="UP000824890">
    <property type="component" value="Unassembled WGS sequence"/>
</dbReference>
<keyword evidence="2" id="KW-1185">Reference proteome</keyword>
<protein>
    <submittedName>
        <fullName evidence="1">Uncharacterized protein</fullName>
    </submittedName>
</protein>
<accession>A0ABQ8DJD7</accession>
<dbReference type="EMBL" id="JAGKQM010000004">
    <property type="protein sequence ID" value="KAH0929462.1"/>
    <property type="molecule type" value="Genomic_DNA"/>
</dbReference>
<proteinExistence type="predicted"/>
<sequence>MCHVVSGRQASFWHDIWTPDGPILSRTGPTGPMVSGVPLDASVSSIITNGAWNISARSRHPILRYIRSVLPAQVPDVDSIDEDYFLWRNSPADQPTDFSVSKLYSTLNPDPPIAQWHRVVNFLGYECSLNVLIVCHLR</sequence>
<gene>
    <name evidence="1" type="ORF">HID58_015189</name>
</gene>
<evidence type="ECO:0000313" key="1">
    <source>
        <dbReference type="EMBL" id="KAH0929462.1"/>
    </source>
</evidence>
<name>A0ABQ8DJD7_BRANA</name>